<dbReference type="RefSeq" id="WP_253889423.1">
    <property type="nucleotide sequence ID" value="NZ_BAAAVB010000001.1"/>
</dbReference>
<sequence>MNDGFTESVARFRAEVSAAVTAARRASAEARETSAAFRRDTQRLAAKGTGAPPESQRAQQTPPDDEDFSQDQILLHGG</sequence>
<dbReference type="EMBL" id="JAMTCO010000012">
    <property type="protein sequence ID" value="MCP2272522.1"/>
    <property type="molecule type" value="Genomic_DNA"/>
</dbReference>
<gene>
    <name evidence="2" type="ORF">LV75_005048</name>
</gene>
<organism evidence="2 3">
    <name type="scientific">Actinokineospora diospyrosa</name>
    <dbReference type="NCBI Taxonomy" id="103728"/>
    <lineage>
        <taxon>Bacteria</taxon>
        <taxon>Bacillati</taxon>
        <taxon>Actinomycetota</taxon>
        <taxon>Actinomycetes</taxon>
        <taxon>Pseudonocardiales</taxon>
        <taxon>Pseudonocardiaceae</taxon>
        <taxon>Actinokineospora</taxon>
    </lineage>
</organism>
<evidence type="ECO:0000313" key="2">
    <source>
        <dbReference type="EMBL" id="MCP2272522.1"/>
    </source>
</evidence>
<protein>
    <submittedName>
        <fullName evidence="2">Uncharacterized protein</fullName>
    </submittedName>
</protein>
<feature type="region of interest" description="Disordered" evidence="1">
    <location>
        <begin position="27"/>
        <end position="78"/>
    </location>
</feature>
<comment type="caution">
    <text evidence="2">The sequence shown here is derived from an EMBL/GenBank/DDBJ whole genome shotgun (WGS) entry which is preliminary data.</text>
</comment>
<evidence type="ECO:0000313" key="3">
    <source>
        <dbReference type="Proteomes" id="UP001205185"/>
    </source>
</evidence>
<evidence type="ECO:0000256" key="1">
    <source>
        <dbReference type="SAM" id="MobiDB-lite"/>
    </source>
</evidence>
<name>A0ABT1IIQ2_9PSEU</name>
<reference evidence="2 3" key="1">
    <citation type="submission" date="2022-06" db="EMBL/GenBank/DDBJ databases">
        <title>Genomic Encyclopedia of Archaeal and Bacterial Type Strains, Phase II (KMG-II): from individual species to whole genera.</title>
        <authorList>
            <person name="Goeker M."/>
        </authorList>
    </citation>
    <scope>NUCLEOTIDE SEQUENCE [LARGE SCALE GENOMIC DNA]</scope>
    <source>
        <strain evidence="2 3">DSM 44255</strain>
    </source>
</reference>
<feature type="compositionally biased region" description="Basic and acidic residues" evidence="1">
    <location>
        <begin position="27"/>
        <end position="42"/>
    </location>
</feature>
<accession>A0ABT1IIQ2</accession>
<keyword evidence="3" id="KW-1185">Reference proteome</keyword>
<proteinExistence type="predicted"/>
<dbReference type="Proteomes" id="UP001205185">
    <property type="component" value="Unassembled WGS sequence"/>
</dbReference>